<keyword evidence="2" id="KW-0732">Signal</keyword>
<feature type="chain" id="PRO_5046132860" evidence="2">
    <location>
        <begin position="22"/>
        <end position="119"/>
    </location>
</feature>
<gene>
    <name evidence="3" type="ORF">K3722_14875</name>
</gene>
<accession>A0ABY5WU46</accession>
<reference evidence="3" key="1">
    <citation type="submission" date="2021-08" db="EMBL/GenBank/DDBJ databases">
        <authorList>
            <person name="Nwanade C."/>
            <person name="Wang M."/>
            <person name="Masoudi A."/>
            <person name="Yu Z."/>
            <person name="Liu J."/>
        </authorList>
    </citation>
    <scope>NUCLEOTIDE SEQUENCE</scope>
    <source>
        <strain evidence="3">S141</strain>
    </source>
</reference>
<name>A0ABY5WU46_LEICA</name>
<keyword evidence="4" id="KW-1185">Reference proteome</keyword>
<feature type="region of interest" description="Disordered" evidence="1">
    <location>
        <begin position="27"/>
        <end position="49"/>
    </location>
</feature>
<proteinExistence type="predicted"/>
<sequence length="119" mass="12144">MTIILVALAFSFAANFTSAMAMHMPHQESLAEEAGPSSHSGSGHPLHLAAPSQSLDLACCANDQVSSRCIGSSCFSSDLPSAAIPSAAQTASSLHLKAGAGNFGVHLETPPPVRPPKHV</sequence>
<evidence type="ECO:0000256" key="1">
    <source>
        <dbReference type="SAM" id="MobiDB-lite"/>
    </source>
</evidence>
<dbReference type="Proteomes" id="UP001058184">
    <property type="component" value="Chromosome"/>
</dbReference>
<evidence type="ECO:0000313" key="3">
    <source>
        <dbReference type="EMBL" id="UWQ57777.1"/>
    </source>
</evidence>
<evidence type="ECO:0000256" key="2">
    <source>
        <dbReference type="SAM" id="SignalP"/>
    </source>
</evidence>
<dbReference type="RefSeq" id="WP_260001607.1">
    <property type="nucleotide sequence ID" value="NZ_CP081078.1"/>
</dbReference>
<protein>
    <submittedName>
        <fullName evidence="3">Uncharacterized protein</fullName>
    </submittedName>
</protein>
<feature type="compositionally biased region" description="Low complexity" evidence="1">
    <location>
        <begin position="32"/>
        <end position="49"/>
    </location>
</feature>
<dbReference type="EMBL" id="CP081078">
    <property type="protein sequence ID" value="UWQ57777.1"/>
    <property type="molecule type" value="Genomic_DNA"/>
</dbReference>
<evidence type="ECO:0000313" key="4">
    <source>
        <dbReference type="Proteomes" id="UP001058184"/>
    </source>
</evidence>
<feature type="signal peptide" evidence="2">
    <location>
        <begin position="1"/>
        <end position="21"/>
    </location>
</feature>
<organism evidence="3 4">
    <name type="scientific">Leisingera caerulea</name>
    <name type="common">Phaeobacter caeruleus</name>
    <dbReference type="NCBI Taxonomy" id="506591"/>
    <lineage>
        <taxon>Bacteria</taxon>
        <taxon>Pseudomonadati</taxon>
        <taxon>Pseudomonadota</taxon>
        <taxon>Alphaproteobacteria</taxon>
        <taxon>Rhodobacterales</taxon>
        <taxon>Roseobacteraceae</taxon>
        <taxon>Leisingera</taxon>
    </lineage>
</organism>